<protein>
    <submittedName>
        <fullName evidence="1">8174_t:CDS:1</fullName>
    </submittedName>
</protein>
<organism evidence="1 2">
    <name type="scientific">Racocetra persica</name>
    <dbReference type="NCBI Taxonomy" id="160502"/>
    <lineage>
        <taxon>Eukaryota</taxon>
        <taxon>Fungi</taxon>
        <taxon>Fungi incertae sedis</taxon>
        <taxon>Mucoromycota</taxon>
        <taxon>Glomeromycotina</taxon>
        <taxon>Glomeromycetes</taxon>
        <taxon>Diversisporales</taxon>
        <taxon>Gigasporaceae</taxon>
        <taxon>Racocetra</taxon>
    </lineage>
</organism>
<gene>
    <name evidence="1" type="ORF">RPERSI_LOCUS29772</name>
</gene>
<proteinExistence type="predicted"/>
<feature type="non-terminal residue" evidence="1">
    <location>
        <position position="42"/>
    </location>
</feature>
<feature type="non-terminal residue" evidence="1">
    <location>
        <position position="1"/>
    </location>
</feature>
<evidence type="ECO:0000313" key="1">
    <source>
        <dbReference type="EMBL" id="CAG8836024.1"/>
    </source>
</evidence>
<keyword evidence="2" id="KW-1185">Reference proteome</keyword>
<reference evidence="1" key="1">
    <citation type="submission" date="2021-06" db="EMBL/GenBank/DDBJ databases">
        <authorList>
            <person name="Kallberg Y."/>
            <person name="Tangrot J."/>
            <person name="Rosling A."/>
        </authorList>
    </citation>
    <scope>NUCLEOTIDE SEQUENCE</scope>
    <source>
        <strain evidence="1">MA461A</strain>
    </source>
</reference>
<sequence length="42" mass="4850">LTQFGLANNIIIELDKDSKCKTQLDLLDIHLSLDNYEDRTDD</sequence>
<name>A0ACA9SDG5_9GLOM</name>
<comment type="caution">
    <text evidence="1">The sequence shown here is derived from an EMBL/GenBank/DDBJ whole genome shotgun (WGS) entry which is preliminary data.</text>
</comment>
<evidence type="ECO:0000313" key="2">
    <source>
        <dbReference type="Proteomes" id="UP000789920"/>
    </source>
</evidence>
<accession>A0ACA9SDG5</accession>
<dbReference type="EMBL" id="CAJVQC010113469">
    <property type="protein sequence ID" value="CAG8836024.1"/>
    <property type="molecule type" value="Genomic_DNA"/>
</dbReference>
<dbReference type="Proteomes" id="UP000789920">
    <property type="component" value="Unassembled WGS sequence"/>
</dbReference>